<protein>
    <submittedName>
        <fullName evidence="2">Uncharacterized protein</fullName>
    </submittedName>
</protein>
<comment type="caution">
    <text evidence="2">The sequence shown here is derived from an EMBL/GenBank/DDBJ whole genome shotgun (WGS) entry which is preliminary data.</text>
</comment>
<evidence type="ECO:0000256" key="1">
    <source>
        <dbReference type="SAM" id="MobiDB-lite"/>
    </source>
</evidence>
<sequence length="181" mass="19684">MSQALNDEHLPQAEPPPASRPTASTTHAQTLVCSIQHRNRFLAPGSDFAQRGSVCQYPPSVCWTGKEGEDSVNSGVIFKLHEFYRRVRRGVEGEEEWGENTPLGGASADGSCAGEDAPQPHLLLPVLQEASDPLSGGGRDFELDELLVEDVLADSIEGRAEVHKQDHGVHPWVVKVLQDEV</sequence>
<reference evidence="2 3" key="1">
    <citation type="submission" date="2021-06" db="EMBL/GenBank/DDBJ databases">
        <authorList>
            <person name="Palmer J.M."/>
        </authorList>
    </citation>
    <scope>NUCLEOTIDE SEQUENCE [LARGE SCALE GENOMIC DNA]</scope>
    <source>
        <strain evidence="2 3">MEX-2019</strain>
        <tissue evidence="2">Muscle</tissue>
    </source>
</reference>
<feature type="compositionally biased region" description="Basic and acidic residues" evidence="1">
    <location>
        <begin position="1"/>
        <end position="11"/>
    </location>
</feature>
<gene>
    <name evidence="2" type="ORF">CRENBAI_006237</name>
</gene>
<name>A0AAV9QY88_9TELE</name>
<feature type="region of interest" description="Disordered" evidence="1">
    <location>
        <begin position="94"/>
        <end position="115"/>
    </location>
</feature>
<keyword evidence="3" id="KW-1185">Reference proteome</keyword>
<dbReference type="Proteomes" id="UP001311232">
    <property type="component" value="Unassembled WGS sequence"/>
</dbReference>
<dbReference type="EMBL" id="JAHHUM010002738">
    <property type="protein sequence ID" value="KAK5600965.1"/>
    <property type="molecule type" value="Genomic_DNA"/>
</dbReference>
<feature type="region of interest" description="Disordered" evidence="1">
    <location>
        <begin position="1"/>
        <end position="27"/>
    </location>
</feature>
<evidence type="ECO:0000313" key="3">
    <source>
        <dbReference type="Proteomes" id="UP001311232"/>
    </source>
</evidence>
<accession>A0AAV9QY88</accession>
<organism evidence="2 3">
    <name type="scientific">Crenichthys baileyi</name>
    <name type="common">White River springfish</name>
    <dbReference type="NCBI Taxonomy" id="28760"/>
    <lineage>
        <taxon>Eukaryota</taxon>
        <taxon>Metazoa</taxon>
        <taxon>Chordata</taxon>
        <taxon>Craniata</taxon>
        <taxon>Vertebrata</taxon>
        <taxon>Euteleostomi</taxon>
        <taxon>Actinopterygii</taxon>
        <taxon>Neopterygii</taxon>
        <taxon>Teleostei</taxon>
        <taxon>Neoteleostei</taxon>
        <taxon>Acanthomorphata</taxon>
        <taxon>Ovalentaria</taxon>
        <taxon>Atherinomorphae</taxon>
        <taxon>Cyprinodontiformes</taxon>
        <taxon>Goodeidae</taxon>
        <taxon>Crenichthys</taxon>
    </lineage>
</organism>
<proteinExistence type="predicted"/>
<dbReference type="AlphaFoldDB" id="A0AAV9QY88"/>
<evidence type="ECO:0000313" key="2">
    <source>
        <dbReference type="EMBL" id="KAK5600965.1"/>
    </source>
</evidence>